<dbReference type="Gene3D" id="3.40.50.2000">
    <property type="entry name" value="Glycogen Phosphorylase B"/>
    <property type="match status" value="2"/>
</dbReference>
<evidence type="ECO:0000256" key="2">
    <source>
        <dbReference type="ARBA" id="ARBA00022676"/>
    </source>
</evidence>
<keyword evidence="2 4" id="KW-0328">Glycosyltransferase</keyword>
<evidence type="ECO:0000256" key="5">
    <source>
        <dbReference type="SAM" id="Phobius"/>
    </source>
</evidence>
<proteinExistence type="inferred from homology"/>
<dbReference type="CDD" id="cd03784">
    <property type="entry name" value="GT1_Gtf-like"/>
    <property type="match status" value="1"/>
</dbReference>
<reference evidence="6 7" key="1">
    <citation type="submission" date="2023-03" db="EMBL/GenBank/DDBJ databases">
        <title>High-quality genome of Scylla paramamosain provides insights in environmental adaptation.</title>
        <authorList>
            <person name="Zhang L."/>
        </authorList>
    </citation>
    <scope>NUCLEOTIDE SEQUENCE [LARGE SCALE GENOMIC DNA]</scope>
    <source>
        <strain evidence="6">LZ_2023a</strain>
        <tissue evidence="6">Muscle</tissue>
    </source>
</reference>
<sequence length="578" mass="64273">MNEWLRAQQHKSQSYNLSGRCDRQAAWAAGVGVLLILGLRVVCSRAESEPHQFSSATSNPDLDEGGGKRILVLHPMYAASHVLTLRSLALSLVARGHQVTVVRWKDTHQYPASRHPGITEFVLAINNTDGAVPHVTVEERGSFVMPQELMWSSGTSWTALPVDAFFTVSTYCRTLLEDVPLRRHLQQQKFHVALVDLIYNECSLALAHDLGIPAVGYWAFTFAGGEPQYTTAFSPPSSVPFILSHYRDSMTFKQRAVNHLHALGSHLVMQVQLAITGYQISRHLPSCPPPATLLAEMSGMLINSHSVIDYPRLLPPSFINVGGLHIHRPNPLPKELEEWLAGSGEAGTILFSMGFIFNPRTVPREVIQNLMDAFARLPQRVLMKLEEPHPPSPPNVKVVDWVPQQDVLGHPSTVLFFTHCGMHGVLEAVYHGVPMVGMPVFADQQDVLVRLEQRGVAAGVSKQADQDEIYQAIRHVLNNTSYRVNARRLSRIMKHHPLDPLRHALWLVEHVAATGGAQHLKFSARHLNFWQFFGLDVVALAVVTALALWYLVLPALGHLAVLLLSVVRLRSITKMKVT</sequence>
<keyword evidence="5" id="KW-0472">Membrane</keyword>
<dbReference type="EMBL" id="JARAKH010000047">
    <property type="protein sequence ID" value="KAK8377362.1"/>
    <property type="molecule type" value="Genomic_DNA"/>
</dbReference>
<dbReference type="InterPro" id="IPR035595">
    <property type="entry name" value="UDP_glycos_trans_CS"/>
</dbReference>
<dbReference type="Proteomes" id="UP001487740">
    <property type="component" value="Unassembled WGS sequence"/>
</dbReference>
<keyword evidence="5" id="KW-1133">Transmembrane helix</keyword>
<keyword evidence="3 4" id="KW-0808">Transferase</keyword>
<evidence type="ECO:0000313" key="7">
    <source>
        <dbReference type="Proteomes" id="UP001487740"/>
    </source>
</evidence>
<dbReference type="PANTHER" id="PTHR48043:SF145">
    <property type="entry name" value="FI06409P-RELATED"/>
    <property type="match status" value="1"/>
</dbReference>
<keyword evidence="7" id="KW-1185">Reference proteome</keyword>
<comment type="caution">
    <text evidence="6">The sequence shown here is derived from an EMBL/GenBank/DDBJ whole genome shotgun (WGS) entry which is preliminary data.</text>
</comment>
<evidence type="ECO:0000256" key="3">
    <source>
        <dbReference type="ARBA" id="ARBA00022679"/>
    </source>
</evidence>
<dbReference type="GO" id="GO:0008194">
    <property type="term" value="F:UDP-glycosyltransferase activity"/>
    <property type="evidence" value="ECO:0007669"/>
    <property type="project" value="InterPro"/>
</dbReference>
<dbReference type="AlphaFoldDB" id="A0AAW0ST20"/>
<evidence type="ECO:0008006" key="8">
    <source>
        <dbReference type="Google" id="ProtNLM"/>
    </source>
</evidence>
<protein>
    <recommendedName>
        <fullName evidence="8">UDP-glycosyltransferases domain-containing protein</fullName>
    </recommendedName>
</protein>
<accession>A0AAW0ST20</accession>
<evidence type="ECO:0000256" key="4">
    <source>
        <dbReference type="RuleBase" id="RU003718"/>
    </source>
</evidence>
<gene>
    <name evidence="6" type="ORF">O3P69_013771</name>
</gene>
<evidence type="ECO:0000256" key="1">
    <source>
        <dbReference type="ARBA" id="ARBA00009995"/>
    </source>
</evidence>
<name>A0AAW0ST20_SCYPA</name>
<dbReference type="PANTHER" id="PTHR48043">
    <property type="entry name" value="EG:EG0003.4 PROTEIN-RELATED"/>
    <property type="match status" value="1"/>
</dbReference>
<dbReference type="SUPFAM" id="SSF53756">
    <property type="entry name" value="UDP-Glycosyltransferase/glycogen phosphorylase"/>
    <property type="match status" value="1"/>
</dbReference>
<dbReference type="InterPro" id="IPR002213">
    <property type="entry name" value="UDP_glucos_trans"/>
</dbReference>
<organism evidence="6 7">
    <name type="scientific">Scylla paramamosain</name>
    <name type="common">Mud crab</name>
    <dbReference type="NCBI Taxonomy" id="85552"/>
    <lineage>
        <taxon>Eukaryota</taxon>
        <taxon>Metazoa</taxon>
        <taxon>Ecdysozoa</taxon>
        <taxon>Arthropoda</taxon>
        <taxon>Crustacea</taxon>
        <taxon>Multicrustacea</taxon>
        <taxon>Malacostraca</taxon>
        <taxon>Eumalacostraca</taxon>
        <taxon>Eucarida</taxon>
        <taxon>Decapoda</taxon>
        <taxon>Pleocyemata</taxon>
        <taxon>Brachyura</taxon>
        <taxon>Eubrachyura</taxon>
        <taxon>Portunoidea</taxon>
        <taxon>Portunidae</taxon>
        <taxon>Portuninae</taxon>
        <taxon>Scylla</taxon>
    </lineage>
</organism>
<dbReference type="InterPro" id="IPR050271">
    <property type="entry name" value="UDP-glycosyltransferase"/>
</dbReference>
<dbReference type="Pfam" id="PF00201">
    <property type="entry name" value="UDPGT"/>
    <property type="match status" value="1"/>
</dbReference>
<keyword evidence="5" id="KW-0812">Transmembrane</keyword>
<dbReference type="PROSITE" id="PS00375">
    <property type="entry name" value="UDPGT"/>
    <property type="match status" value="1"/>
</dbReference>
<comment type="similarity">
    <text evidence="1 4">Belongs to the UDP-glycosyltransferase family.</text>
</comment>
<feature type="transmembrane region" description="Helical" evidence="5">
    <location>
        <begin position="555"/>
        <end position="573"/>
    </location>
</feature>
<dbReference type="FunFam" id="3.40.50.2000:FF:000021">
    <property type="entry name" value="UDP-glucuronosyltransferase"/>
    <property type="match status" value="1"/>
</dbReference>
<evidence type="ECO:0000313" key="6">
    <source>
        <dbReference type="EMBL" id="KAK8377362.1"/>
    </source>
</evidence>